<dbReference type="KEGG" id="pbf:CFX0092_A1104"/>
<evidence type="ECO:0000313" key="8">
    <source>
        <dbReference type="Proteomes" id="UP000215027"/>
    </source>
</evidence>
<dbReference type="Gene3D" id="1.10.760.10">
    <property type="entry name" value="Cytochrome c-like domain"/>
    <property type="match status" value="2"/>
</dbReference>
<dbReference type="RefSeq" id="WP_095042536.1">
    <property type="nucleotide sequence ID" value="NZ_LN890655.1"/>
</dbReference>
<keyword evidence="5" id="KW-0472">Membrane</keyword>
<dbReference type="AlphaFoldDB" id="A0A160T0N7"/>
<dbReference type="InterPro" id="IPR051459">
    <property type="entry name" value="Cytochrome_c-type_DH"/>
</dbReference>
<dbReference type="PANTHER" id="PTHR35008">
    <property type="entry name" value="BLL4482 PROTEIN-RELATED"/>
    <property type="match status" value="1"/>
</dbReference>
<dbReference type="GO" id="GO:0020037">
    <property type="term" value="F:heme binding"/>
    <property type="evidence" value="ECO:0007669"/>
    <property type="project" value="InterPro"/>
</dbReference>
<feature type="domain" description="Cytochrome c" evidence="6">
    <location>
        <begin position="52"/>
        <end position="151"/>
    </location>
</feature>
<protein>
    <submittedName>
        <fullName evidence="7">Cytochrome c class I</fullName>
    </submittedName>
</protein>
<dbReference type="EMBL" id="LN890655">
    <property type="protein sequence ID" value="CUS02982.2"/>
    <property type="molecule type" value="Genomic_DNA"/>
</dbReference>
<feature type="domain" description="Cytochrome c" evidence="6">
    <location>
        <begin position="197"/>
        <end position="293"/>
    </location>
</feature>
<accession>A0A160T0N7</accession>
<evidence type="ECO:0000256" key="3">
    <source>
        <dbReference type="ARBA" id="ARBA00023004"/>
    </source>
</evidence>
<evidence type="ECO:0000256" key="4">
    <source>
        <dbReference type="PROSITE-ProRule" id="PRU00433"/>
    </source>
</evidence>
<keyword evidence="5" id="KW-1133">Transmembrane helix</keyword>
<dbReference type="Pfam" id="PF00034">
    <property type="entry name" value="Cytochrom_C"/>
    <property type="match status" value="2"/>
</dbReference>
<organism evidence="7 8">
    <name type="scientific">Candidatus Promineifilum breve</name>
    <dbReference type="NCBI Taxonomy" id="1806508"/>
    <lineage>
        <taxon>Bacteria</taxon>
        <taxon>Bacillati</taxon>
        <taxon>Chloroflexota</taxon>
        <taxon>Ardenticatenia</taxon>
        <taxon>Candidatus Promineifilales</taxon>
        <taxon>Candidatus Promineifilaceae</taxon>
        <taxon>Candidatus Promineifilum</taxon>
    </lineage>
</organism>
<gene>
    <name evidence="7" type="ORF">CFX0092_A1104</name>
</gene>
<keyword evidence="2 4" id="KW-0479">Metal-binding</keyword>
<dbReference type="GO" id="GO:0009055">
    <property type="term" value="F:electron transfer activity"/>
    <property type="evidence" value="ECO:0007669"/>
    <property type="project" value="InterPro"/>
</dbReference>
<reference evidence="7" key="1">
    <citation type="submission" date="2016-01" db="EMBL/GenBank/DDBJ databases">
        <authorList>
            <person name="Mcilroy J.S."/>
            <person name="Karst M S."/>
            <person name="Albertsen M."/>
        </authorList>
    </citation>
    <scope>NUCLEOTIDE SEQUENCE</scope>
    <source>
        <strain evidence="7">Cfx-K</strain>
    </source>
</reference>
<dbReference type="OrthoDB" id="9809720at2"/>
<dbReference type="SUPFAM" id="SSF46626">
    <property type="entry name" value="Cytochrome c"/>
    <property type="match status" value="2"/>
</dbReference>
<keyword evidence="1 4" id="KW-0349">Heme</keyword>
<dbReference type="PANTHER" id="PTHR35008:SF8">
    <property type="entry name" value="ALCOHOL DEHYDROGENASE CYTOCHROME C SUBUNIT"/>
    <property type="match status" value="1"/>
</dbReference>
<dbReference type="Proteomes" id="UP000215027">
    <property type="component" value="Chromosome I"/>
</dbReference>
<evidence type="ECO:0000256" key="2">
    <source>
        <dbReference type="ARBA" id="ARBA00022723"/>
    </source>
</evidence>
<evidence type="ECO:0000256" key="5">
    <source>
        <dbReference type="SAM" id="Phobius"/>
    </source>
</evidence>
<dbReference type="InterPro" id="IPR036909">
    <property type="entry name" value="Cyt_c-like_dom_sf"/>
</dbReference>
<evidence type="ECO:0000259" key="6">
    <source>
        <dbReference type="PROSITE" id="PS51007"/>
    </source>
</evidence>
<dbReference type="InterPro" id="IPR009056">
    <property type="entry name" value="Cyt_c-like_dom"/>
</dbReference>
<feature type="transmembrane region" description="Helical" evidence="5">
    <location>
        <begin position="7"/>
        <end position="29"/>
    </location>
</feature>
<sequence length="299" mass="31721">MKKVLKWLGILLAGLVGLLLIVFLVGFLLSERRIDKTYTLDDESLTLPTDAASLTEGQRLVSIRGCVDCHEPDFGGGAFIDDPMIGTFAAANLTSGEGSATAGYTVADWEQAIRHGVGADGHSLIIMPSYEFAGLSDEQVAQMVAYLTSLPPVDRVAAEPQLGPLGRALFVMNQLPLLPAEMVDHSAAHPAAFPAEASVEYGRYMAATCTGCHMPNLAGGVVPGSAPGDLPSANLTPAGNLGHWTLEDFQRTLRDGVTPEGKELDPAVMPWPLTAQMTEVELEALWLYLQSLPPTEPAG</sequence>
<evidence type="ECO:0000313" key="7">
    <source>
        <dbReference type="EMBL" id="CUS02982.2"/>
    </source>
</evidence>
<keyword evidence="8" id="KW-1185">Reference proteome</keyword>
<name>A0A160T0N7_9CHLR</name>
<proteinExistence type="predicted"/>
<keyword evidence="3 4" id="KW-0408">Iron</keyword>
<keyword evidence="5" id="KW-0812">Transmembrane</keyword>
<dbReference type="PROSITE" id="PS51007">
    <property type="entry name" value="CYTC"/>
    <property type="match status" value="2"/>
</dbReference>
<dbReference type="GO" id="GO:0046872">
    <property type="term" value="F:metal ion binding"/>
    <property type="evidence" value="ECO:0007669"/>
    <property type="project" value="UniProtKB-KW"/>
</dbReference>
<evidence type="ECO:0000256" key="1">
    <source>
        <dbReference type="ARBA" id="ARBA00022617"/>
    </source>
</evidence>